<gene>
    <name evidence="2" type="primary">orf84</name>
</gene>
<organism evidence="2">
    <name type="scientific">Monomastix sp. (strain OKE-1)</name>
    <dbReference type="NCBI Taxonomy" id="141716"/>
    <lineage>
        <taxon>Eukaryota</taxon>
        <taxon>Viridiplantae</taxon>
        <taxon>Chlorophyta</taxon>
        <taxon>Mamiellophyceae</taxon>
        <taxon>Monomastigales</taxon>
        <taxon>Monomastigaceae</taxon>
        <taxon>Monomastix</taxon>
    </lineage>
</organism>
<reference evidence="2" key="2">
    <citation type="journal article" date="2009" name="Mol. Biol. Evol.">
        <title>The chloroplast genomes of the green algae Pyramimonas, Monomastix, and Pycnococcus shed new light on the evolutionary history of prasinophytes and the origin of the secondary chloroplasts of euglenids.</title>
        <authorList>
            <person name="Turmel M."/>
            <person name="Gagnon M.C."/>
            <person name="O'Kelly C.J."/>
            <person name="Otis C."/>
            <person name="Lemieux C."/>
        </authorList>
    </citation>
    <scope>NUCLEOTIDE SEQUENCE</scope>
</reference>
<protein>
    <submittedName>
        <fullName evidence="2">Uncharacterized protein orf84</fullName>
    </submittedName>
</protein>
<dbReference type="EMBL" id="FJ493497">
    <property type="protein sequence ID" value="ACK36922.1"/>
    <property type="molecule type" value="Genomic_DNA"/>
</dbReference>
<name>C0JWP6_MONSK</name>
<feature type="compositionally biased region" description="Basic and acidic residues" evidence="1">
    <location>
        <begin position="27"/>
        <end position="49"/>
    </location>
</feature>
<reference evidence="2" key="1">
    <citation type="journal article" date="2006" name="BMC Biol.">
        <title>The complete chloroplast DNA sequence of the green alga Oltmannsiellopsis viridis reveals a distinctive quadripartite architecture in the chloroplast genome of early diverging ulvophytes.</title>
        <authorList>
            <person name="Pombert J.F."/>
            <person name="Lemieux C."/>
            <person name="Turmel M."/>
        </authorList>
    </citation>
    <scope>NUCLEOTIDE SEQUENCE</scope>
</reference>
<dbReference type="RefSeq" id="YP_002601051.1">
    <property type="nucleotide sequence ID" value="NC_012101.1"/>
</dbReference>
<evidence type="ECO:0000313" key="2">
    <source>
        <dbReference type="EMBL" id="ACK36922.1"/>
    </source>
</evidence>
<sequence length="84" mass="9231">MKSFFLAIKDRRNGVLPTRPSRGTLRGSREKDQKTQGPKDRRPPPKVKDLPPNGGRAGGSPSGLWLSGPSPRRGEAFGPQWLKL</sequence>
<evidence type="ECO:0000256" key="1">
    <source>
        <dbReference type="SAM" id="MobiDB-lite"/>
    </source>
</evidence>
<accession>C0JWP6</accession>
<dbReference type="AlphaFoldDB" id="C0JWP6"/>
<dbReference type="GeneID" id="7441177"/>
<keyword evidence="2" id="KW-0934">Plastid</keyword>
<feature type="compositionally biased region" description="Low complexity" evidence="1">
    <location>
        <begin position="62"/>
        <end position="71"/>
    </location>
</feature>
<feature type="region of interest" description="Disordered" evidence="1">
    <location>
        <begin position="8"/>
        <end position="84"/>
    </location>
</feature>
<proteinExistence type="predicted"/>
<keyword evidence="2" id="KW-0150">Chloroplast</keyword>
<geneLocation type="chloroplast" evidence="2"/>